<dbReference type="PANTHER" id="PTHR43390:SF1">
    <property type="entry name" value="CHLOROPLAST PROCESSING PEPTIDASE"/>
    <property type="match status" value="1"/>
</dbReference>
<protein>
    <recommendedName>
        <fullName evidence="5">Signal peptidase I</fullName>
        <ecNumber evidence="5">3.4.21.89</ecNumber>
    </recommendedName>
</protein>
<dbReference type="GO" id="GO:0009003">
    <property type="term" value="F:signal peptidase activity"/>
    <property type="evidence" value="ECO:0007669"/>
    <property type="project" value="UniProtKB-EC"/>
</dbReference>
<name>A0ABR7JRB9_9FIRM</name>
<keyword evidence="5" id="KW-0812">Transmembrane</keyword>
<evidence type="ECO:0000256" key="2">
    <source>
        <dbReference type="ARBA" id="ARBA00009370"/>
    </source>
</evidence>
<evidence type="ECO:0000313" key="7">
    <source>
        <dbReference type="EMBL" id="MBC5997430.1"/>
    </source>
</evidence>
<dbReference type="InterPro" id="IPR036286">
    <property type="entry name" value="LexA/Signal_pep-like_sf"/>
</dbReference>
<dbReference type="PRINTS" id="PR00727">
    <property type="entry name" value="LEADERPTASE"/>
</dbReference>
<proteinExistence type="inferred from homology"/>
<comment type="catalytic activity">
    <reaction evidence="5">
        <text>Cleavage of hydrophobic, N-terminal signal or leader sequences from secreted and periplasmic proteins.</text>
        <dbReference type="EC" id="3.4.21.89"/>
    </reaction>
</comment>
<evidence type="ECO:0000256" key="5">
    <source>
        <dbReference type="RuleBase" id="RU362042"/>
    </source>
</evidence>
<comment type="caution">
    <text evidence="7">The sequence shown here is derived from an EMBL/GenBank/DDBJ whole genome shotgun (WGS) entry which is preliminary data.</text>
</comment>
<dbReference type="PANTHER" id="PTHR43390">
    <property type="entry name" value="SIGNAL PEPTIDASE I"/>
    <property type="match status" value="1"/>
</dbReference>
<dbReference type="CDD" id="cd06530">
    <property type="entry name" value="S26_SPase_I"/>
    <property type="match status" value="1"/>
</dbReference>
<dbReference type="InterPro" id="IPR019756">
    <property type="entry name" value="Pept_S26A_signal_pept_1_Ser-AS"/>
</dbReference>
<keyword evidence="5" id="KW-1133">Transmembrane helix</keyword>
<comment type="similarity">
    <text evidence="2 5">Belongs to the peptidase S26 family.</text>
</comment>
<comment type="subcellular location">
    <subcellularLocation>
        <location evidence="1">Cell membrane</location>
        <topology evidence="1">Single-pass type II membrane protein</topology>
    </subcellularLocation>
    <subcellularLocation>
        <location evidence="5">Membrane</location>
        <topology evidence="5">Single-pass type II membrane protein</topology>
    </subcellularLocation>
</comment>
<dbReference type="SUPFAM" id="SSF51306">
    <property type="entry name" value="LexA/Signal peptidase"/>
    <property type="match status" value="1"/>
</dbReference>
<evidence type="ECO:0000256" key="4">
    <source>
        <dbReference type="ARBA" id="ARBA00022801"/>
    </source>
</evidence>
<dbReference type="Gene3D" id="2.10.109.10">
    <property type="entry name" value="Umud Fragment, subunit A"/>
    <property type="match status" value="1"/>
</dbReference>
<reference evidence="7 8" key="1">
    <citation type="submission" date="2020-08" db="EMBL/GenBank/DDBJ databases">
        <authorList>
            <person name="Liu C."/>
            <person name="Sun Q."/>
        </authorList>
    </citation>
    <scope>NUCLEOTIDE SEQUENCE [LARGE SCALE GENOMIC DNA]</scope>
    <source>
        <strain evidence="7 8">NSJ-18</strain>
    </source>
</reference>
<keyword evidence="3 5" id="KW-0645">Protease</keyword>
<sequence>MLWVVEKMKNVVFEWVKVILAAIIIAFIITQFIRPTLVRGESMYPTLEENDYLIISKVSYKVKNPKFGDIIVFKTDLLQEDGTHKDLVKRVIATEGDHLVIKDFKVYVNEKLVEEPYINGQYTTGDIDIIIPKNKIFAMGDNREKSLDSRYEEVGLIEKSDVMGKVTVRLYPFDRIGLVD</sequence>
<organism evidence="7 8">
    <name type="scientific">Romboutsia faecis</name>
    <dbReference type="NCBI Taxonomy" id="2764597"/>
    <lineage>
        <taxon>Bacteria</taxon>
        <taxon>Bacillati</taxon>
        <taxon>Bacillota</taxon>
        <taxon>Clostridia</taxon>
        <taxon>Peptostreptococcales</taxon>
        <taxon>Peptostreptococcaceae</taxon>
        <taxon>Romboutsia</taxon>
    </lineage>
</organism>
<evidence type="ECO:0000256" key="3">
    <source>
        <dbReference type="ARBA" id="ARBA00022670"/>
    </source>
</evidence>
<keyword evidence="5" id="KW-0472">Membrane</keyword>
<keyword evidence="4 5" id="KW-0378">Hydrolase</keyword>
<gene>
    <name evidence="7" type="primary">lepB</name>
    <name evidence="7" type="ORF">H8923_11705</name>
</gene>
<dbReference type="Proteomes" id="UP000609849">
    <property type="component" value="Unassembled WGS sequence"/>
</dbReference>
<dbReference type="EMBL" id="JACRWE010000005">
    <property type="protein sequence ID" value="MBC5997430.1"/>
    <property type="molecule type" value="Genomic_DNA"/>
</dbReference>
<dbReference type="Pfam" id="PF10502">
    <property type="entry name" value="Peptidase_S26"/>
    <property type="match status" value="1"/>
</dbReference>
<accession>A0ABR7JRB9</accession>
<evidence type="ECO:0000256" key="1">
    <source>
        <dbReference type="ARBA" id="ARBA00004401"/>
    </source>
</evidence>
<evidence type="ECO:0000259" key="6">
    <source>
        <dbReference type="Pfam" id="PF10502"/>
    </source>
</evidence>
<dbReference type="EC" id="3.4.21.89" evidence="5"/>
<dbReference type="NCBIfam" id="TIGR02227">
    <property type="entry name" value="sigpep_I_bact"/>
    <property type="match status" value="1"/>
</dbReference>
<evidence type="ECO:0000313" key="8">
    <source>
        <dbReference type="Proteomes" id="UP000609849"/>
    </source>
</evidence>
<dbReference type="PROSITE" id="PS00501">
    <property type="entry name" value="SPASE_I_1"/>
    <property type="match status" value="1"/>
</dbReference>
<feature type="transmembrane region" description="Helical" evidence="5">
    <location>
        <begin position="12"/>
        <end position="33"/>
    </location>
</feature>
<feature type="domain" description="Peptidase S26" evidence="6">
    <location>
        <begin position="13"/>
        <end position="170"/>
    </location>
</feature>
<dbReference type="InterPro" id="IPR019533">
    <property type="entry name" value="Peptidase_S26"/>
</dbReference>
<dbReference type="InterPro" id="IPR000223">
    <property type="entry name" value="Pept_S26A_signal_pept_1"/>
</dbReference>
<keyword evidence="8" id="KW-1185">Reference proteome</keyword>